<dbReference type="PANTHER" id="PTHR43132:SF2">
    <property type="entry name" value="ARSENICAL RESISTANCE OPERON REPRESSOR ARSR-RELATED"/>
    <property type="match status" value="1"/>
</dbReference>
<dbReference type="Pfam" id="PF12840">
    <property type="entry name" value="HTH_20"/>
    <property type="match status" value="1"/>
</dbReference>
<dbReference type="SMART" id="SM00418">
    <property type="entry name" value="HTH_ARSR"/>
    <property type="match status" value="1"/>
</dbReference>
<sequence length="113" mass="11874">MQEPTALLAFAALSDATRLRIVRLLVRAGPEGLPAGAIGSAMAGATASRMSFHLKHLEHAGLVTARRDGRFVHYSAVFATLADLLAFLMQDCCQGHPEICASALACACPTPAR</sequence>
<keyword evidence="1" id="KW-0805">Transcription regulation</keyword>
<dbReference type="SUPFAM" id="SSF46785">
    <property type="entry name" value="Winged helix' DNA-binding domain"/>
    <property type="match status" value="1"/>
</dbReference>
<dbReference type="PROSITE" id="PS50987">
    <property type="entry name" value="HTH_ARSR_2"/>
    <property type="match status" value="1"/>
</dbReference>
<dbReference type="InterPro" id="IPR011991">
    <property type="entry name" value="ArsR-like_HTH"/>
</dbReference>
<dbReference type="GO" id="GO:0003700">
    <property type="term" value="F:DNA-binding transcription factor activity"/>
    <property type="evidence" value="ECO:0007669"/>
    <property type="project" value="InterPro"/>
</dbReference>
<feature type="domain" description="HTH arsR-type" evidence="4">
    <location>
        <begin position="1"/>
        <end position="96"/>
    </location>
</feature>
<evidence type="ECO:0000313" key="5">
    <source>
        <dbReference type="EMBL" id="QWK92475.1"/>
    </source>
</evidence>
<dbReference type="RefSeq" id="WP_215505419.1">
    <property type="nucleotide sequence ID" value="NZ_CP076362.1"/>
</dbReference>
<dbReference type="InterPro" id="IPR001845">
    <property type="entry name" value="HTH_ArsR_DNA-bd_dom"/>
</dbReference>
<keyword evidence="2" id="KW-0238">DNA-binding</keyword>
<reference evidence="5" key="1">
    <citation type="submission" date="2021-06" db="EMBL/GenBank/DDBJ databases">
        <authorList>
            <person name="Lee C.-S."/>
            <person name="Jin L."/>
        </authorList>
    </citation>
    <scope>NUCLEOTIDE SEQUENCE</scope>
    <source>
        <strain evidence="5">Con5</strain>
        <plasmid evidence="5">p1</plasmid>
    </source>
</reference>
<dbReference type="InterPro" id="IPR051011">
    <property type="entry name" value="Metal_resp_trans_reg"/>
</dbReference>
<evidence type="ECO:0000313" key="6">
    <source>
        <dbReference type="Proteomes" id="UP000679352"/>
    </source>
</evidence>
<name>A0A975PAF9_9RHOB</name>
<dbReference type="PRINTS" id="PR00778">
    <property type="entry name" value="HTHARSR"/>
</dbReference>
<gene>
    <name evidence="5" type="ORF">KM031_16395</name>
</gene>
<dbReference type="KEGG" id="gfu:KM031_16395"/>
<protein>
    <submittedName>
        <fullName evidence="5">Metalloregulator ArsR/SmtB family transcription factor</fullName>
    </submittedName>
</protein>
<dbReference type="NCBIfam" id="NF033788">
    <property type="entry name" value="HTH_metalloreg"/>
    <property type="match status" value="1"/>
</dbReference>
<keyword evidence="3" id="KW-0804">Transcription</keyword>
<dbReference type="InterPro" id="IPR036388">
    <property type="entry name" value="WH-like_DNA-bd_sf"/>
</dbReference>
<evidence type="ECO:0000256" key="3">
    <source>
        <dbReference type="ARBA" id="ARBA00023163"/>
    </source>
</evidence>
<organism evidence="5 6">
    <name type="scientific">Gemmobacter fulvus</name>
    <dbReference type="NCBI Taxonomy" id="2840474"/>
    <lineage>
        <taxon>Bacteria</taxon>
        <taxon>Pseudomonadati</taxon>
        <taxon>Pseudomonadota</taxon>
        <taxon>Alphaproteobacteria</taxon>
        <taxon>Rhodobacterales</taxon>
        <taxon>Paracoccaceae</taxon>
        <taxon>Gemmobacter</taxon>
    </lineage>
</organism>
<evidence type="ECO:0000259" key="4">
    <source>
        <dbReference type="PROSITE" id="PS50987"/>
    </source>
</evidence>
<geneLocation type="plasmid" evidence="5 6">
    <name>p1</name>
</geneLocation>
<dbReference type="EMBL" id="CP076362">
    <property type="protein sequence ID" value="QWK92475.1"/>
    <property type="molecule type" value="Genomic_DNA"/>
</dbReference>
<dbReference type="GO" id="GO:0003677">
    <property type="term" value="F:DNA binding"/>
    <property type="evidence" value="ECO:0007669"/>
    <property type="project" value="UniProtKB-KW"/>
</dbReference>
<evidence type="ECO:0000256" key="2">
    <source>
        <dbReference type="ARBA" id="ARBA00023125"/>
    </source>
</evidence>
<keyword evidence="6" id="KW-1185">Reference proteome</keyword>
<dbReference type="InterPro" id="IPR036390">
    <property type="entry name" value="WH_DNA-bd_sf"/>
</dbReference>
<accession>A0A975PAF9</accession>
<dbReference type="AlphaFoldDB" id="A0A975PAF9"/>
<keyword evidence="5" id="KW-0614">Plasmid</keyword>
<dbReference type="Gene3D" id="1.10.10.10">
    <property type="entry name" value="Winged helix-like DNA-binding domain superfamily/Winged helix DNA-binding domain"/>
    <property type="match status" value="1"/>
</dbReference>
<evidence type="ECO:0000256" key="1">
    <source>
        <dbReference type="ARBA" id="ARBA00023015"/>
    </source>
</evidence>
<dbReference type="CDD" id="cd00090">
    <property type="entry name" value="HTH_ARSR"/>
    <property type="match status" value="1"/>
</dbReference>
<dbReference type="Proteomes" id="UP000679352">
    <property type="component" value="Plasmid p1"/>
</dbReference>
<dbReference type="PANTHER" id="PTHR43132">
    <property type="entry name" value="ARSENICAL RESISTANCE OPERON REPRESSOR ARSR-RELATED"/>
    <property type="match status" value="1"/>
</dbReference>
<proteinExistence type="predicted"/>